<comment type="caution">
    <text evidence="2">The sequence shown here is derived from an EMBL/GenBank/DDBJ whole genome shotgun (WGS) entry which is preliminary data.</text>
</comment>
<protein>
    <submittedName>
        <fullName evidence="2">Uncharacterized protein</fullName>
    </submittedName>
</protein>
<evidence type="ECO:0000313" key="3">
    <source>
        <dbReference type="Proteomes" id="UP000010296"/>
    </source>
</evidence>
<gene>
    <name evidence="2" type="ORF">HMPREF9088_0821</name>
</gene>
<organism evidence="2 3">
    <name type="scientific">Enterococcus italicus (strain DSM 15952 / CCUG 50447 / LMG 22039 / TP 1.5)</name>
    <dbReference type="NCBI Taxonomy" id="888064"/>
    <lineage>
        <taxon>Bacteria</taxon>
        <taxon>Bacillati</taxon>
        <taxon>Bacillota</taxon>
        <taxon>Bacilli</taxon>
        <taxon>Lactobacillales</taxon>
        <taxon>Enterococcaceae</taxon>
        <taxon>Enterococcus</taxon>
    </lineage>
</organism>
<feature type="coiled-coil region" evidence="1">
    <location>
        <begin position="11"/>
        <end position="38"/>
    </location>
</feature>
<dbReference type="OrthoDB" id="9949608at2"/>
<accession>E6LEN1</accession>
<dbReference type="EMBL" id="AEPV01000029">
    <property type="protein sequence ID" value="EFU74344.1"/>
    <property type="molecule type" value="Genomic_DNA"/>
</dbReference>
<sequence>MKRKEFSFMFNKQYQAIIKEAQKEMKQIKQLIDYDSKEERLNQAISDSKKNTVNAIQDFVKSQKQAIKDQQTAIEQSYAKARNTYKNPTEELLRRQDFDMEVGSMDQSEIATLVHTPGRTFTTYELNKLYSLDVDSTTKSLLKAAINKNKHPYREEEKYQYLQKEAAELELISNESIQRAILYLPSESAIGFETISVNTLFSFKDNYEYEQKNQTIENALAIVPTNETTQVYSRQSSSLSELAGIREKPERVYEDFDPRIFKSSSNYDITDRFKYLKERFNENDTDRFDVTKENYSIYDHLDYLEGQHAKKLKTDTNYREAYQKAEKAANNADNVQVEE</sequence>
<name>E6LEN1_ENTI1</name>
<dbReference type="HOGENOM" id="CLU_818214_0_0_9"/>
<dbReference type="PATRIC" id="fig|888064.11.peg.1473"/>
<proteinExistence type="predicted"/>
<keyword evidence="1" id="KW-0175">Coiled coil</keyword>
<dbReference type="STRING" id="888064.HMPREF9088_0821"/>
<reference evidence="2 3" key="1">
    <citation type="submission" date="2010-12" db="EMBL/GenBank/DDBJ databases">
        <authorList>
            <person name="Muzny D."/>
            <person name="Qin X."/>
            <person name="Deng J."/>
            <person name="Jiang H."/>
            <person name="Liu Y."/>
            <person name="Qu J."/>
            <person name="Song X.-Z."/>
            <person name="Zhang L."/>
            <person name="Thornton R."/>
            <person name="Coyle M."/>
            <person name="Francisco L."/>
            <person name="Jackson L."/>
            <person name="Javaid M."/>
            <person name="Korchina V."/>
            <person name="Kovar C."/>
            <person name="Mata R."/>
            <person name="Mathew T."/>
            <person name="Ngo R."/>
            <person name="Nguyen L."/>
            <person name="Nguyen N."/>
            <person name="Okwuonu G."/>
            <person name="Ongeri F."/>
            <person name="Pham C."/>
            <person name="Simmons D."/>
            <person name="Wilczek-Boney K."/>
            <person name="Hale W."/>
            <person name="Jakkamsetti A."/>
            <person name="Pham P."/>
            <person name="Ruth R."/>
            <person name="San Lucas F."/>
            <person name="Warren J."/>
            <person name="Zhang J."/>
            <person name="Zhao Z."/>
            <person name="Zhou C."/>
            <person name="Zhu D."/>
            <person name="Lee S."/>
            <person name="Bess C."/>
            <person name="Blankenburg K."/>
            <person name="Forbes L."/>
            <person name="Fu Q."/>
            <person name="Gubbala S."/>
            <person name="Hirani K."/>
            <person name="Jayaseelan J.C."/>
            <person name="Lara F."/>
            <person name="Munidasa M."/>
            <person name="Palculict T."/>
            <person name="Patil S."/>
            <person name="Pu L.-L."/>
            <person name="Saada N."/>
            <person name="Tang L."/>
            <person name="Weissenberger G."/>
            <person name="Zhu Y."/>
            <person name="Hemphill L."/>
            <person name="Shang Y."/>
            <person name="Youmans B."/>
            <person name="Ayvaz T."/>
            <person name="Ross M."/>
            <person name="Santibanez J."/>
            <person name="Aqrawi P."/>
            <person name="Gross S."/>
            <person name="Joshi V."/>
            <person name="Fowler G."/>
            <person name="Nazareth L."/>
            <person name="Reid J."/>
            <person name="Worley K."/>
            <person name="Petrosino J."/>
            <person name="Highlander S."/>
            <person name="Gibbs R."/>
        </authorList>
    </citation>
    <scope>NUCLEOTIDE SEQUENCE [LARGE SCALE GENOMIC DNA]</scope>
    <source>
        <strain evidence="3">DSM 15952 / CCUG 50447 / LMG 22039 / TP 1.5</strain>
    </source>
</reference>
<keyword evidence="3" id="KW-1185">Reference proteome</keyword>
<dbReference type="RefSeq" id="WP_007207842.1">
    <property type="nucleotide sequence ID" value="NZ_GL622241.1"/>
</dbReference>
<evidence type="ECO:0000313" key="2">
    <source>
        <dbReference type="EMBL" id="EFU74344.1"/>
    </source>
</evidence>
<dbReference type="Proteomes" id="UP000010296">
    <property type="component" value="Unassembled WGS sequence"/>
</dbReference>
<dbReference type="AlphaFoldDB" id="E6LEN1"/>
<evidence type="ECO:0000256" key="1">
    <source>
        <dbReference type="SAM" id="Coils"/>
    </source>
</evidence>